<dbReference type="SUPFAM" id="SSF46955">
    <property type="entry name" value="Putative DNA-binding domain"/>
    <property type="match status" value="1"/>
</dbReference>
<keyword evidence="3" id="KW-1185">Reference proteome</keyword>
<comment type="caution">
    <text evidence="2">The sequence shown here is derived from an EMBL/GenBank/DDBJ whole genome shotgun (WGS) entry which is preliminary data.</text>
</comment>
<protein>
    <submittedName>
        <fullName evidence="2">Helix-turn-helix domain-containing protein</fullName>
    </submittedName>
</protein>
<gene>
    <name evidence="2" type="ORF">GBK04_03325</name>
</gene>
<evidence type="ECO:0000313" key="2">
    <source>
        <dbReference type="EMBL" id="MPR32401.1"/>
    </source>
</evidence>
<dbReference type="InterPro" id="IPR009061">
    <property type="entry name" value="DNA-bd_dom_put_sf"/>
</dbReference>
<dbReference type="Pfam" id="PF12728">
    <property type="entry name" value="HTH_17"/>
    <property type="match status" value="1"/>
</dbReference>
<dbReference type="Proteomes" id="UP000479293">
    <property type="component" value="Unassembled WGS sequence"/>
</dbReference>
<evidence type="ECO:0000259" key="1">
    <source>
        <dbReference type="Pfam" id="PF12728"/>
    </source>
</evidence>
<dbReference type="AlphaFoldDB" id="A0A7C9BDK5"/>
<dbReference type="InterPro" id="IPR041657">
    <property type="entry name" value="HTH_17"/>
</dbReference>
<dbReference type="EMBL" id="WHLY01000002">
    <property type="protein sequence ID" value="MPR32401.1"/>
    <property type="molecule type" value="Genomic_DNA"/>
</dbReference>
<name>A0A7C9BDK5_9BACT</name>
<accession>A0A7C9BDK5</accession>
<feature type="domain" description="Helix-turn-helix" evidence="1">
    <location>
        <begin position="45"/>
        <end position="90"/>
    </location>
</feature>
<reference evidence="2 3" key="1">
    <citation type="submission" date="2019-10" db="EMBL/GenBank/DDBJ databases">
        <title>Draft Genome Sequence of Cytophagaceae sp. SJW1-29.</title>
        <authorList>
            <person name="Choi A."/>
        </authorList>
    </citation>
    <scope>NUCLEOTIDE SEQUENCE [LARGE SCALE GENOMIC DNA]</scope>
    <source>
        <strain evidence="2 3">SJW1-29</strain>
    </source>
</reference>
<sequence length="103" mass="11330">MQQPIVSTQIQHLEADYIVSKFASLEQALQQISRTVKPSVPADEFLTQKEVAAFLKVSKVTVWAWSKPETGILTPHHIGNQVRYLKSEVISAAKSAGKGGMKP</sequence>
<evidence type="ECO:0000313" key="3">
    <source>
        <dbReference type="Proteomes" id="UP000479293"/>
    </source>
</evidence>
<proteinExistence type="predicted"/>
<organism evidence="2 3">
    <name type="scientific">Salmonirosea aquatica</name>
    <dbReference type="NCBI Taxonomy" id="2654236"/>
    <lineage>
        <taxon>Bacteria</taxon>
        <taxon>Pseudomonadati</taxon>
        <taxon>Bacteroidota</taxon>
        <taxon>Cytophagia</taxon>
        <taxon>Cytophagales</taxon>
        <taxon>Spirosomataceae</taxon>
        <taxon>Salmonirosea</taxon>
    </lineage>
</organism>
<dbReference type="RefSeq" id="WP_152756823.1">
    <property type="nucleotide sequence ID" value="NZ_WHLY01000002.1"/>
</dbReference>